<dbReference type="AlphaFoldDB" id="A0A7X1NRB8"/>
<comment type="caution">
    <text evidence="2">The sequence shown here is derived from an EMBL/GenBank/DDBJ whole genome shotgun (WGS) entry which is preliminary data.</text>
</comment>
<protein>
    <submittedName>
        <fullName evidence="2">Uncharacterized protein</fullName>
    </submittedName>
</protein>
<feature type="region of interest" description="Disordered" evidence="1">
    <location>
        <begin position="1"/>
        <end position="30"/>
    </location>
</feature>
<proteinExistence type="predicted"/>
<reference evidence="3" key="1">
    <citation type="submission" date="2019-07" db="EMBL/GenBank/DDBJ databases">
        <title>Arthrobacter KR32 sp. nov., isolated from mountain cheese made of cows milk.</title>
        <authorList>
            <person name="Flegler A."/>
        </authorList>
    </citation>
    <scope>NUCLEOTIDE SEQUENCE [LARGE SCALE GENOMIC DNA]</scope>
    <source>
        <strain evidence="3">KR32</strain>
    </source>
</reference>
<dbReference type="EMBL" id="VJXX01000004">
    <property type="protein sequence ID" value="MPY11464.1"/>
    <property type="molecule type" value="Genomic_DNA"/>
</dbReference>
<keyword evidence="3" id="KW-1185">Reference proteome</keyword>
<dbReference type="OrthoDB" id="9998558at2"/>
<accession>A0A7X1NRB8</accession>
<evidence type="ECO:0000256" key="1">
    <source>
        <dbReference type="SAM" id="MobiDB-lite"/>
    </source>
</evidence>
<gene>
    <name evidence="2" type="ORF">FNH21_12170</name>
</gene>
<name>A0A7X1NRB8_9MICC</name>
<evidence type="ECO:0000313" key="3">
    <source>
        <dbReference type="Proteomes" id="UP000326464"/>
    </source>
</evidence>
<dbReference type="Proteomes" id="UP000326464">
    <property type="component" value="Unassembled WGS sequence"/>
</dbReference>
<dbReference type="RefSeq" id="WP_152816071.1">
    <property type="nucleotide sequence ID" value="NZ_VJXX01000004.1"/>
</dbReference>
<organism evidence="2 3">
    <name type="scientific">Arthrobacter bussei</name>
    <dbReference type="NCBI Taxonomy" id="2594179"/>
    <lineage>
        <taxon>Bacteria</taxon>
        <taxon>Bacillati</taxon>
        <taxon>Actinomycetota</taxon>
        <taxon>Actinomycetes</taxon>
        <taxon>Micrococcales</taxon>
        <taxon>Micrococcaceae</taxon>
        <taxon>Arthrobacter</taxon>
    </lineage>
</organism>
<evidence type="ECO:0000313" key="2">
    <source>
        <dbReference type="EMBL" id="MPY11464.1"/>
    </source>
</evidence>
<sequence length="83" mass="8585">MTIIDRPRYARHSAATIHQPAAGASDLPGGSYVTGSMPRPGTEGTYVSTAARASGQARPLQRGTYVSSALPSVQRGGTYTYAG</sequence>